<dbReference type="InterPro" id="IPR009100">
    <property type="entry name" value="AcylCoA_DH/oxidase_NM_dom_sf"/>
</dbReference>
<dbReference type="Pfam" id="PF00441">
    <property type="entry name" value="Acyl-CoA_dh_1"/>
    <property type="match status" value="1"/>
</dbReference>
<dbReference type="Gene3D" id="2.40.110.10">
    <property type="entry name" value="Butyryl-CoA Dehydrogenase, subunit A, domain 2"/>
    <property type="match status" value="1"/>
</dbReference>
<evidence type="ECO:0000313" key="13">
    <source>
        <dbReference type="Proteomes" id="UP000028123"/>
    </source>
</evidence>
<dbReference type="Gene3D" id="1.20.140.10">
    <property type="entry name" value="Butyryl-CoA Dehydrogenase, subunit A, domain 3"/>
    <property type="match status" value="1"/>
</dbReference>
<comment type="cofactor">
    <cofactor evidence="1 8">
        <name>FAD</name>
        <dbReference type="ChEBI" id="CHEBI:57692"/>
    </cofactor>
</comment>
<dbReference type="GO" id="GO:0003995">
    <property type="term" value="F:acyl-CoA dehydrogenase activity"/>
    <property type="evidence" value="ECO:0007669"/>
    <property type="project" value="InterPro"/>
</dbReference>
<dbReference type="AlphaFoldDB" id="A0A081PAD5"/>
<evidence type="ECO:0000256" key="5">
    <source>
        <dbReference type="ARBA" id="ARBA00023002"/>
    </source>
</evidence>
<evidence type="ECO:0000259" key="11">
    <source>
        <dbReference type="Pfam" id="PF02771"/>
    </source>
</evidence>
<evidence type="ECO:0000256" key="7">
    <source>
        <dbReference type="ARBA" id="ARBA00067585"/>
    </source>
</evidence>
<feature type="domain" description="Acyl-CoA dehydrogenase/oxidase N-terminal" evidence="11">
    <location>
        <begin position="10"/>
        <end position="118"/>
    </location>
</feature>
<dbReference type="OrthoDB" id="9802447at2"/>
<dbReference type="Pfam" id="PF02770">
    <property type="entry name" value="Acyl-CoA_dh_M"/>
    <property type="match status" value="1"/>
</dbReference>
<comment type="similarity">
    <text evidence="2 8">Belongs to the acyl-CoA dehydrogenase family.</text>
</comment>
<evidence type="ECO:0000256" key="1">
    <source>
        <dbReference type="ARBA" id="ARBA00001974"/>
    </source>
</evidence>
<comment type="catalytic activity">
    <reaction evidence="6">
        <text>a 2,3-saturated acyl-CoA + A = a 2,3-dehydroacyl-CoA + AH2</text>
        <dbReference type="Rhea" id="RHEA:48608"/>
        <dbReference type="ChEBI" id="CHEBI:13193"/>
        <dbReference type="ChEBI" id="CHEBI:17499"/>
        <dbReference type="ChEBI" id="CHEBI:60015"/>
        <dbReference type="ChEBI" id="CHEBI:65111"/>
    </reaction>
</comment>
<dbReference type="PANTHER" id="PTHR43884:SF12">
    <property type="entry name" value="ISOVALERYL-COA DEHYDROGENASE, MITOCHONDRIAL-RELATED"/>
    <property type="match status" value="1"/>
</dbReference>
<keyword evidence="4 8" id="KW-0274">FAD</keyword>
<evidence type="ECO:0000256" key="4">
    <source>
        <dbReference type="ARBA" id="ARBA00022827"/>
    </source>
</evidence>
<keyword evidence="13" id="KW-1185">Reference proteome</keyword>
<reference evidence="12 13" key="1">
    <citation type="submission" date="2014-06" db="EMBL/GenBank/DDBJ databases">
        <title>Draft genome sequence of Paenibacillus sp. MSt1.</title>
        <authorList>
            <person name="Aw Y.K."/>
            <person name="Ong K.S."/>
            <person name="Gan H.M."/>
            <person name="Lee S.M."/>
        </authorList>
    </citation>
    <scope>NUCLEOTIDE SEQUENCE [LARGE SCALE GENOMIC DNA]</scope>
    <source>
        <strain evidence="12 13">MSt1</strain>
    </source>
</reference>
<dbReference type="FunFam" id="2.40.110.10:FF:000001">
    <property type="entry name" value="Acyl-CoA dehydrogenase, mitochondrial"/>
    <property type="match status" value="1"/>
</dbReference>
<dbReference type="PANTHER" id="PTHR43884">
    <property type="entry name" value="ACYL-COA DEHYDROGENASE"/>
    <property type="match status" value="1"/>
</dbReference>
<organism evidence="12 13">
    <name type="scientific">Paenibacillus tyrfis</name>
    <dbReference type="NCBI Taxonomy" id="1501230"/>
    <lineage>
        <taxon>Bacteria</taxon>
        <taxon>Bacillati</taxon>
        <taxon>Bacillota</taxon>
        <taxon>Bacilli</taxon>
        <taxon>Bacillales</taxon>
        <taxon>Paenibacillaceae</taxon>
        <taxon>Paenibacillus</taxon>
    </lineage>
</organism>
<dbReference type="SUPFAM" id="SSF56645">
    <property type="entry name" value="Acyl-CoA dehydrogenase NM domain-like"/>
    <property type="match status" value="1"/>
</dbReference>
<dbReference type="InterPro" id="IPR013786">
    <property type="entry name" value="AcylCoA_DH/ox_N"/>
</dbReference>
<dbReference type="InterPro" id="IPR046373">
    <property type="entry name" value="Acyl-CoA_Oxase/DH_mid-dom_sf"/>
</dbReference>
<name>A0A081PAD5_9BACL</name>
<dbReference type="EMBL" id="JNVM01000002">
    <property type="protein sequence ID" value="KEQ27658.1"/>
    <property type="molecule type" value="Genomic_DNA"/>
</dbReference>
<sequence length="386" mass="42683">MELEYGEVRKAVFDTAETFIKRKVRPIASETDEREQFPLDNVRELGRLGLLGIPYPKEYGGLELDYATYTGFVKELAKACASTAMTVVAHTSLTCNPVSAFGTKEQKARYLQPMLSGEKIGAFALTEPGSGSDMSSMLTKAVEVDDHYVLDGTKVFVTNGNYADYYIVPAKTAPEKKLLGISVFLLEKGMEGLSTSGKKERKLGMRSSDTGELILDGVKVPKTCLIGRKNFGLDILHQTLVSARLGMAAIAVGIAEEAKQYCISYVKQRKQFDQYLYHFQTVKNMLADMEMNINAADLLLQKAARMKDNGEKYAKEASEAKLFASEVATQVTKDAIQLFGGYGYSRDLPLERFFRDAKLTEIGDGTSEIQRLIIADELIKRGSRSS</sequence>
<dbReference type="InterPro" id="IPR006091">
    <property type="entry name" value="Acyl-CoA_Oxase/DH_mid-dom"/>
</dbReference>
<dbReference type="PIRSF" id="PIRSF016578">
    <property type="entry name" value="HsaA"/>
    <property type="match status" value="1"/>
</dbReference>
<feature type="domain" description="Acyl-CoA dehydrogenase/oxidase C-terminal" evidence="9">
    <location>
        <begin position="232"/>
        <end position="378"/>
    </location>
</feature>
<dbReference type="PROSITE" id="PS00072">
    <property type="entry name" value="ACYL_COA_DH_1"/>
    <property type="match status" value="1"/>
</dbReference>
<dbReference type="Gene3D" id="1.10.540.10">
    <property type="entry name" value="Acyl-CoA dehydrogenase/oxidase, N-terminal domain"/>
    <property type="match status" value="1"/>
</dbReference>
<dbReference type="RefSeq" id="WP_051775024.1">
    <property type="nucleotide sequence ID" value="NZ_FYEP01000004.1"/>
</dbReference>
<dbReference type="InterPro" id="IPR037069">
    <property type="entry name" value="AcylCoA_DH/ox_N_sf"/>
</dbReference>
<dbReference type="Pfam" id="PF02771">
    <property type="entry name" value="Acyl-CoA_dh_N"/>
    <property type="match status" value="1"/>
</dbReference>
<evidence type="ECO:0000256" key="6">
    <source>
        <dbReference type="ARBA" id="ARBA00052546"/>
    </source>
</evidence>
<dbReference type="SUPFAM" id="SSF47203">
    <property type="entry name" value="Acyl-CoA dehydrogenase C-terminal domain-like"/>
    <property type="match status" value="1"/>
</dbReference>
<dbReference type="InterPro" id="IPR006089">
    <property type="entry name" value="Acyl-CoA_DH_CS"/>
</dbReference>
<keyword evidence="5 8" id="KW-0560">Oxidoreductase</keyword>
<dbReference type="PROSITE" id="PS00073">
    <property type="entry name" value="ACYL_COA_DH_2"/>
    <property type="match status" value="1"/>
</dbReference>
<dbReference type="eggNOG" id="COG1960">
    <property type="taxonomic scope" value="Bacteria"/>
</dbReference>
<evidence type="ECO:0000256" key="2">
    <source>
        <dbReference type="ARBA" id="ARBA00009347"/>
    </source>
</evidence>
<dbReference type="FunFam" id="1.10.540.10:FF:000002">
    <property type="entry name" value="Acyl-CoA dehydrogenase FadE19"/>
    <property type="match status" value="1"/>
</dbReference>
<evidence type="ECO:0000256" key="3">
    <source>
        <dbReference type="ARBA" id="ARBA00022630"/>
    </source>
</evidence>
<evidence type="ECO:0000259" key="10">
    <source>
        <dbReference type="Pfam" id="PF02770"/>
    </source>
</evidence>
<dbReference type="InterPro" id="IPR009075">
    <property type="entry name" value="AcylCo_DH/oxidase_C"/>
</dbReference>
<protein>
    <recommendedName>
        <fullName evidence="7">Acyl-CoA dehydrogenase</fullName>
    </recommendedName>
</protein>
<dbReference type="Proteomes" id="UP000028123">
    <property type="component" value="Unassembled WGS sequence"/>
</dbReference>
<keyword evidence="3 8" id="KW-0285">Flavoprotein</keyword>
<dbReference type="FunFam" id="1.20.140.10:FF:000004">
    <property type="entry name" value="Acyl-CoA dehydrogenase FadE25"/>
    <property type="match status" value="1"/>
</dbReference>
<comment type="caution">
    <text evidence="12">The sequence shown here is derived from an EMBL/GenBank/DDBJ whole genome shotgun (WGS) entry which is preliminary data.</text>
</comment>
<dbReference type="InterPro" id="IPR036250">
    <property type="entry name" value="AcylCo_DH-like_C"/>
</dbReference>
<gene>
    <name evidence="12" type="ORF">ET33_13280</name>
</gene>
<proteinExistence type="inferred from homology"/>
<evidence type="ECO:0000256" key="8">
    <source>
        <dbReference type="RuleBase" id="RU362125"/>
    </source>
</evidence>
<accession>A0A081PAD5</accession>
<feature type="domain" description="Acyl-CoA oxidase/dehydrogenase middle" evidence="10">
    <location>
        <begin position="122"/>
        <end position="218"/>
    </location>
</feature>
<evidence type="ECO:0000259" key="9">
    <source>
        <dbReference type="Pfam" id="PF00441"/>
    </source>
</evidence>
<dbReference type="GO" id="GO:0050660">
    <property type="term" value="F:flavin adenine dinucleotide binding"/>
    <property type="evidence" value="ECO:0007669"/>
    <property type="project" value="InterPro"/>
</dbReference>
<evidence type="ECO:0000313" key="12">
    <source>
        <dbReference type="EMBL" id="KEQ27658.1"/>
    </source>
</evidence>